<feature type="region of interest" description="Disordered" evidence="8">
    <location>
        <begin position="488"/>
        <end position="517"/>
    </location>
</feature>
<dbReference type="InterPro" id="IPR036396">
    <property type="entry name" value="Cyt_P450_sf"/>
</dbReference>
<accession>A0A167SN28</accession>
<gene>
    <name evidence="10" type="ORF">SPI_05971</name>
</gene>
<dbReference type="InterPro" id="IPR002401">
    <property type="entry name" value="Cyt_P450_E_grp-I"/>
</dbReference>
<organism evidence="10 11">
    <name type="scientific">Niveomyces insectorum RCEF 264</name>
    <dbReference type="NCBI Taxonomy" id="1081102"/>
    <lineage>
        <taxon>Eukaryota</taxon>
        <taxon>Fungi</taxon>
        <taxon>Dikarya</taxon>
        <taxon>Ascomycota</taxon>
        <taxon>Pezizomycotina</taxon>
        <taxon>Sordariomycetes</taxon>
        <taxon>Hypocreomycetidae</taxon>
        <taxon>Hypocreales</taxon>
        <taxon>Cordycipitaceae</taxon>
        <taxon>Niveomyces</taxon>
    </lineage>
</organism>
<feature type="transmembrane region" description="Helical" evidence="9">
    <location>
        <begin position="35"/>
        <end position="53"/>
    </location>
</feature>
<dbReference type="GO" id="GO:0016705">
    <property type="term" value="F:oxidoreductase activity, acting on paired donors, with incorporation or reduction of molecular oxygen"/>
    <property type="evidence" value="ECO:0007669"/>
    <property type="project" value="InterPro"/>
</dbReference>
<evidence type="ECO:0000256" key="1">
    <source>
        <dbReference type="ARBA" id="ARBA00001971"/>
    </source>
</evidence>
<sequence length="598" mass="65157">MASLWLTAVVGAAVWWFVSSAVRFAANYRDARRLGLPIVLSPINPLNLAFVVLNAPLRPFLERVIPTAVYEQLKILFYGWEFRDKHGVHDRIGPVFVMVTPNVNEIWCADPAMAQAILARRKDFVLLPEAKWIMRLFGENMISSDGDTWARQRRLIAPNLNERVSEIVWKESLAQAGHMADYVLAAPGGVARDAISSLRAIAINVLGQAGYGQPQTFRPMQLPRHPDVAMTYVDAISVVVELLAAAAFVPLWLLKLSIMPVALQTLGSAIVQLPGLTKDMLDQERRRAAAAAAAAAGGGGGSGGDGRRDNIMSMLVRLSDQAKGVATTAATDGDTPAAHANQILFEDEIAGNMFLVTAAGFDTTANTLSYAFTLTAAYPDIQAWIQEELDGVFGPPGTADGHDPNYVAAFPKLVRCLALMYETLRLFPPLLHISRSISSPQTIATGGKSYDLIKNCAVHINVACLHTSPTVWGADADEFRPQRWITQQPPQLPTSSASSSSSSPPPPPREATITPARGTFVPWSGGPRSCPGQKMSQVEFVAAVATLFWRCRVQPVCRDGETLAHARRRLVGLTQDSQPRLTLQMKRPDEVEVQFIRR</sequence>
<dbReference type="PRINTS" id="PR00463">
    <property type="entry name" value="EP450I"/>
</dbReference>
<feature type="compositionally biased region" description="Low complexity" evidence="8">
    <location>
        <begin position="488"/>
        <end position="502"/>
    </location>
</feature>
<dbReference type="Gene3D" id="1.10.630.10">
    <property type="entry name" value="Cytochrome P450"/>
    <property type="match status" value="1"/>
</dbReference>
<evidence type="ECO:0000256" key="2">
    <source>
        <dbReference type="ARBA" id="ARBA00010617"/>
    </source>
</evidence>
<feature type="binding site" description="axial binding residue" evidence="6">
    <location>
        <position position="530"/>
    </location>
    <ligand>
        <name>heme</name>
        <dbReference type="ChEBI" id="CHEBI:30413"/>
    </ligand>
    <ligandPart>
        <name>Fe</name>
        <dbReference type="ChEBI" id="CHEBI:18248"/>
    </ligandPart>
</feature>
<dbReference type="OrthoDB" id="1470350at2759"/>
<dbReference type="InterPro" id="IPR050121">
    <property type="entry name" value="Cytochrome_P450_monoxygenase"/>
</dbReference>
<dbReference type="InterPro" id="IPR001128">
    <property type="entry name" value="Cyt_P450"/>
</dbReference>
<comment type="similarity">
    <text evidence="2 7">Belongs to the cytochrome P450 family.</text>
</comment>
<keyword evidence="9" id="KW-0472">Membrane</keyword>
<protein>
    <submittedName>
        <fullName evidence="10">Cytochrome P450</fullName>
    </submittedName>
</protein>
<dbReference type="AlphaFoldDB" id="A0A167SN28"/>
<dbReference type="STRING" id="1081102.A0A167SN28"/>
<proteinExistence type="inferred from homology"/>
<keyword evidence="3 6" id="KW-0349">Heme</keyword>
<comment type="caution">
    <text evidence="10">The sequence shown here is derived from an EMBL/GenBank/DDBJ whole genome shotgun (WGS) entry which is preliminary data.</text>
</comment>
<dbReference type="EMBL" id="AZHD01000010">
    <property type="protein sequence ID" value="OAA59773.1"/>
    <property type="molecule type" value="Genomic_DNA"/>
</dbReference>
<evidence type="ECO:0000256" key="7">
    <source>
        <dbReference type="RuleBase" id="RU000461"/>
    </source>
</evidence>
<comment type="cofactor">
    <cofactor evidence="1 6">
        <name>heme</name>
        <dbReference type="ChEBI" id="CHEBI:30413"/>
    </cofactor>
</comment>
<keyword evidence="11" id="KW-1185">Reference proteome</keyword>
<dbReference type="Proteomes" id="UP000076874">
    <property type="component" value="Unassembled WGS sequence"/>
</dbReference>
<evidence type="ECO:0000256" key="4">
    <source>
        <dbReference type="ARBA" id="ARBA00022723"/>
    </source>
</evidence>
<evidence type="ECO:0000256" key="6">
    <source>
        <dbReference type="PIRSR" id="PIRSR602401-1"/>
    </source>
</evidence>
<evidence type="ECO:0000256" key="8">
    <source>
        <dbReference type="SAM" id="MobiDB-lite"/>
    </source>
</evidence>
<dbReference type="PANTHER" id="PTHR24305">
    <property type="entry name" value="CYTOCHROME P450"/>
    <property type="match status" value="1"/>
</dbReference>
<dbReference type="PROSITE" id="PS00086">
    <property type="entry name" value="CYTOCHROME_P450"/>
    <property type="match status" value="1"/>
</dbReference>
<keyword evidence="4 6" id="KW-0479">Metal-binding</keyword>
<dbReference type="PANTHER" id="PTHR24305:SF166">
    <property type="entry name" value="CYTOCHROME P450 12A4, MITOCHONDRIAL-RELATED"/>
    <property type="match status" value="1"/>
</dbReference>
<dbReference type="SUPFAM" id="SSF48264">
    <property type="entry name" value="Cytochrome P450"/>
    <property type="match status" value="1"/>
</dbReference>
<dbReference type="GO" id="GO:0005506">
    <property type="term" value="F:iron ion binding"/>
    <property type="evidence" value="ECO:0007669"/>
    <property type="project" value="InterPro"/>
</dbReference>
<dbReference type="CDD" id="cd11070">
    <property type="entry name" value="CYP56-like"/>
    <property type="match status" value="1"/>
</dbReference>
<dbReference type="InterPro" id="IPR017972">
    <property type="entry name" value="Cyt_P450_CS"/>
</dbReference>
<reference evidence="10 11" key="1">
    <citation type="journal article" date="2016" name="Genome Biol. Evol.">
        <title>Divergent and convergent evolution of fungal pathogenicity.</title>
        <authorList>
            <person name="Shang Y."/>
            <person name="Xiao G."/>
            <person name="Zheng P."/>
            <person name="Cen K."/>
            <person name="Zhan S."/>
            <person name="Wang C."/>
        </authorList>
    </citation>
    <scope>NUCLEOTIDE SEQUENCE [LARGE SCALE GENOMIC DNA]</scope>
    <source>
        <strain evidence="10 11">RCEF 264</strain>
    </source>
</reference>
<evidence type="ECO:0000256" key="9">
    <source>
        <dbReference type="SAM" id="Phobius"/>
    </source>
</evidence>
<dbReference type="PRINTS" id="PR00385">
    <property type="entry name" value="P450"/>
</dbReference>
<keyword evidence="7" id="KW-0560">Oxidoreductase</keyword>
<evidence type="ECO:0000313" key="10">
    <source>
        <dbReference type="EMBL" id="OAA59773.1"/>
    </source>
</evidence>
<evidence type="ECO:0000313" key="11">
    <source>
        <dbReference type="Proteomes" id="UP000076874"/>
    </source>
</evidence>
<evidence type="ECO:0000256" key="3">
    <source>
        <dbReference type="ARBA" id="ARBA00022617"/>
    </source>
</evidence>
<dbReference type="Pfam" id="PF00067">
    <property type="entry name" value="p450"/>
    <property type="match status" value="1"/>
</dbReference>
<keyword evidence="5 6" id="KW-0408">Iron</keyword>
<keyword evidence="7" id="KW-0503">Monooxygenase</keyword>
<name>A0A167SN28_9HYPO</name>
<keyword evidence="9" id="KW-1133">Transmembrane helix</keyword>
<dbReference type="GO" id="GO:0004497">
    <property type="term" value="F:monooxygenase activity"/>
    <property type="evidence" value="ECO:0007669"/>
    <property type="project" value="UniProtKB-KW"/>
</dbReference>
<dbReference type="GO" id="GO:0020037">
    <property type="term" value="F:heme binding"/>
    <property type="evidence" value="ECO:0007669"/>
    <property type="project" value="InterPro"/>
</dbReference>
<keyword evidence="9" id="KW-0812">Transmembrane</keyword>
<evidence type="ECO:0000256" key="5">
    <source>
        <dbReference type="ARBA" id="ARBA00023004"/>
    </source>
</evidence>